<evidence type="ECO:0000256" key="11">
    <source>
        <dbReference type="ARBA" id="ARBA00023239"/>
    </source>
</evidence>
<dbReference type="InterPro" id="IPR020629">
    <property type="entry name" value="FPG_Glyclase"/>
</dbReference>
<evidence type="ECO:0000256" key="7">
    <source>
        <dbReference type="ARBA" id="ARBA00022801"/>
    </source>
</evidence>
<protein>
    <recommendedName>
        <fullName evidence="15">Formamidopyrimidine-DNA glycosylase</fullName>
        <shortName evidence="15">Fapy-DNA glycosylase</shortName>
        <ecNumber evidence="15">3.2.2.23</ecNumber>
    </recommendedName>
    <alternativeName>
        <fullName evidence="15">DNA-(apurinic or apyrimidinic site) lyase MutM</fullName>
        <shortName evidence="15">AP lyase MutM</shortName>
        <ecNumber evidence="15">4.2.99.18</ecNumber>
    </alternativeName>
</protein>
<reference evidence="18 19" key="2">
    <citation type="journal article" date="2008" name="Science">
        <title>Environmental genomics reveals a single-species ecosystem deep within Earth.</title>
        <authorList>
            <person name="Chivian D."/>
            <person name="Brodie E.L."/>
            <person name="Alm E.J."/>
            <person name="Culley D.E."/>
            <person name="Dehal P.S."/>
            <person name="Desantis T.Z."/>
            <person name="Gihring T.M."/>
            <person name="Lapidus A."/>
            <person name="Lin L.H."/>
            <person name="Lowry S.R."/>
            <person name="Moser D.P."/>
            <person name="Richardson P.M."/>
            <person name="Southam G."/>
            <person name="Wanger G."/>
            <person name="Pratt L.M."/>
            <person name="Andersen G.L."/>
            <person name="Hazen T.C."/>
            <person name="Brockman F.J."/>
            <person name="Arkin A.P."/>
            <person name="Onstott T.C."/>
        </authorList>
    </citation>
    <scope>NUCLEOTIDE SEQUENCE [LARGE SCALE GENOMIC DNA]</scope>
    <source>
        <strain evidence="18 19">MP104C</strain>
    </source>
</reference>
<dbReference type="SUPFAM" id="SSF81624">
    <property type="entry name" value="N-terminal domain of MutM-like DNA repair proteins"/>
    <property type="match status" value="1"/>
</dbReference>
<evidence type="ECO:0000313" key="18">
    <source>
        <dbReference type="EMBL" id="ACA59913.1"/>
    </source>
</evidence>
<dbReference type="EC" id="4.2.99.18" evidence="15"/>
<keyword evidence="7 15" id="KW-0378">Hydrolase</keyword>
<dbReference type="InterPro" id="IPR015887">
    <property type="entry name" value="DNA_glyclase_Znf_dom_DNA_BS"/>
</dbReference>
<dbReference type="InterPro" id="IPR010979">
    <property type="entry name" value="Ribosomal_uS13-like_H2TH"/>
</dbReference>
<dbReference type="PANTHER" id="PTHR22993">
    <property type="entry name" value="FORMAMIDOPYRIMIDINE-DNA GLYCOSYLASE"/>
    <property type="match status" value="1"/>
</dbReference>
<dbReference type="Pfam" id="PF01149">
    <property type="entry name" value="Fapy_DNA_glyco"/>
    <property type="match status" value="1"/>
</dbReference>
<evidence type="ECO:0000313" key="19">
    <source>
        <dbReference type="Proteomes" id="UP000008544"/>
    </source>
</evidence>
<dbReference type="GO" id="GO:0006284">
    <property type="term" value="P:base-excision repair"/>
    <property type="evidence" value="ECO:0007669"/>
    <property type="project" value="InterPro"/>
</dbReference>
<evidence type="ECO:0000256" key="14">
    <source>
        <dbReference type="ARBA" id="ARBA00044632"/>
    </source>
</evidence>
<dbReference type="InterPro" id="IPR010663">
    <property type="entry name" value="Znf_FPG/IleRS"/>
</dbReference>
<feature type="active site" description="Schiff-base intermediate with DNA" evidence="15">
    <location>
        <position position="2"/>
    </location>
</feature>
<evidence type="ECO:0000256" key="2">
    <source>
        <dbReference type="ARBA" id="ARBA00009409"/>
    </source>
</evidence>
<dbReference type="InterPro" id="IPR000214">
    <property type="entry name" value="Znf_DNA_glyclase/AP_lyase"/>
</dbReference>
<dbReference type="STRING" id="477974.Daud_1404"/>
<dbReference type="eggNOG" id="COG0266">
    <property type="taxonomic scope" value="Bacteria"/>
</dbReference>
<dbReference type="Pfam" id="PF06827">
    <property type="entry name" value="zf-FPG_IleRS"/>
    <property type="match status" value="1"/>
</dbReference>
<evidence type="ECO:0000256" key="3">
    <source>
        <dbReference type="ARBA" id="ARBA00011245"/>
    </source>
</evidence>
<evidence type="ECO:0000256" key="12">
    <source>
        <dbReference type="ARBA" id="ARBA00023268"/>
    </source>
</evidence>
<dbReference type="SUPFAM" id="SSF57716">
    <property type="entry name" value="Glucocorticoid receptor-like (DNA-binding domain)"/>
    <property type="match status" value="1"/>
</dbReference>
<dbReference type="EC" id="3.2.2.23" evidence="15"/>
<dbReference type="InterPro" id="IPR035937">
    <property type="entry name" value="FPG_N"/>
</dbReference>
<reference evidence="19" key="1">
    <citation type="submission" date="2007-10" db="EMBL/GenBank/DDBJ databases">
        <title>Complete sequence of chromosome of Desulforudis audaxviator MP104C.</title>
        <authorList>
            <person name="Copeland A."/>
            <person name="Lucas S."/>
            <person name="Lapidus A."/>
            <person name="Barry K."/>
            <person name="Glavina del Rio T."/>
            <person name="Dalin E."/>
            <person name="Tice H."/>
            <person name="Bruce D."/>
            <person name="Pitluck S."/>
            <person name="Lowry S.R."/>
            <person name="Larimer F."/>
            <person name="Land M.L."/>
            <person name="Hauser L."/>
            <person name="Kyrpides N."/>
            <person name="Ivanova N.N."/>
            <person name="Richardson P."/>
        </authorList>
    </citation>
    <scope>NUCLEOTIDE SEQUENCE [LARGE SCALE GENOMIC DNA]</scope>
    <source>
        <strain evidence="19">MP104C</strain>
    </source>
</reference>
<keyword evidence="8 15" id="KW-0862">Zinc</keyword>
<dbReference type="Gene3D" id="3.20.190.10">
    <property type="entry name" value="MutM-like, N-terminal"/>
    <property type="match status" value="1"/>
</dbReference>
<dbReference type="HOGENOM" id="CLU_038423_1_2_9"/>
<dbReference type="SMART" id="SM00898">
    <property type="entry name" value="Fapy_DNA_glyco"/>
    <property type="match status" value="1"/>
</dbReference>
<dbReference type="OrthoDB" id="9800855at2"/>
<dbReference type="Proteomes" id="UP000008544">
    <property type="component" value="Chromosome"/>
</dbReference>
<proteinExistence type="inferred from homology"/>
<comment type="catalytic activity">
    <reaction evidence="14 15">
        <text>2'-deoxyribonucleotide-(2'-deoxyribose 5'-phosphate)-2'-deoxyribonucleotide-DNA = a 3'-end 2'-deoxyribonucleotide-(2,3-dehydro-2,3-deoxyribose 5'-phosphate)-DNA + a 5'-end 5'-phospho-2'-deoxyribonucleoside-DNA + H(+)</text>
        <dbReference type="Rhea" id="RHEA:66592"/>
        <dbReference type="Rhea" id="RHEA-COMP:13180"/>
        <dbReference type="Rhea" id="RHEA-COMP:16897"/>
        <dbReference type="Rhea" id="RHEA-COMP:17067"/>
        <dbReference type="ChEBI" id="CHEBI:15378"/>
        <dbReference type="ChEBI" id="CHEBI:136412"/>
        <dbReference type="ChEBI" id="CHEBI:157695"/>
        <dbReference type="ChEBI" id="CHEBI:167181"/>
        <dbReference type="EC" id="4.2.99.18"/>
    </reaction>
</comment>
<keyword evidence="6 15" id="KW-0863">Zinc-finger</keyword>
<dbReference type="SUPFAM" id="SSF46946">
    <property type="entry name" value="S13-like H2TH domain"/>
    <property type="match status" value="1"/>
</dbReference>
<evidence type="ECO:0000256" key="1">
    <source>
        <dbReference type="ARBA" id="ARBA00001668"/>
    </source>
</evidence>
<keyword evidence="4 15" id="KW-0479">Metal-binding</keyword>
<keyword evidence="11 15" id="KW-0456">Lyase</keyword>
<name>B1I4C1_DESAP</name>
<keyword evidence="19" id="KW-1185">Reference proteome</keyword>
<sequence>MPELPEVETIVRDLGARLTGLMVERAEVLLPKVVAAPAPEEFARLIAGRKILGLSRRGKYILIELSRGWVLILHLRMTGQLVYTTVLEPFPKHTHLVLHLDQGVLRFTDLRQFGRASLVPAREVRRVPGLRELGVEPLGAEFVKEDFIRKLARSRRMIKPLLLDQTFLTGLGNIYTDEALHRAGIHPERRAADLDTREAGTLYRAIREVLAEGVAFRGTSVQHYVDGSGQRGRFQEILRVYGKKGVPCPVCGVPIERIRCGGRGTHYCPECQPFER</sequence>
<evidence type="ECO:0000256" key="5">
    <source>
        <dbReference type="ARBA" id="ARBA00022763"/>
    </source>
</evidence>
<feature type="binding site" evidence="15">
    <location>
        <position position="93"/>
    </location>
    <ligand>
        <name>DNA</name>
        <dbReference type="ChEBI" id="CHEBI:16991"/>
    </ligand>
</feature>
<dbReference type="PROSITE" id="PS01242">
    <property type="entry name" value="ZF_FPG_1"/>
    <property type="match status" value="1"/>
</dbReference>
<evidence type="ECO:0000256" key="6">
    <source>
        <dbReference type="ARBA" id="ARBA00022771"/>
    </source>
</evidence>
<dbReference type="InterPro" id="IPR012319">
    <property type="entry name" value="FPG_cat"/>
</dbReference>
<evidence type="ECO:0000256" key="9">
    <source>
        <dbReference type="ARBA" id="ARBA00023125"/>
    </source>
</evidence>
<feature type="active site" description="Proton donor" evidence="15">
    <location>
        <position position="3"/>
    </location>
</feature>
<feature type="domain" description="FPG-type" evidence="16">
    <location>
        <begin position="239"/>
        <end position="273"/>
    </location>
</feature>
<dbReference type="InterPro" id="IPR015886">
    <property type="entry name" value="H2TH_FPG"/>
</dbReference>
<dbReference type="PROSITE" id="PS51066">
    <property type="entry name" value="ZF_FPG_2"/>
    <property type="match status" value="1"/>
</dbReference>
<dbReference type="NCBIfam" id="TIGR00577">
    <property type="entry name" value="fpg"/>
    <property type="match status" value="1"/>
</dbReference>
<organism evidence="18 19">
    <name type="scientific">Desulforudis audaxviator (strain MP104C)</name>
    <dbReference type="NCBI Taxonomy" id="477974"/>
    <lineage>
        <taxon>Bacteria</taxon>
        <taxon>Bacillati</taxon>
        <taxon>Bacillota</taxon>
        <taxon>Clostridia</taxon>
        <taxon>Thermoanaerobacterales</taxon>
        <taxon>Candidatus Desulforudaceae</taxon>
        <taxon>Candidatus Desulforudis</taxon>
    </lineage>
</organism>
<feature type="active site" description="Proton donor; for delta-elimination activity" evidence="15">
    <location>
        <position position="263"/>
    </location>
</feature>
<dbReference type="KEGG" id="dau:Daud_1404"/>
<comment type="caution">
    <text evidence="15">Lacks conserved residue(s) required for the propagation of feature annotation.</text>
</comment>
<comment type="function">
    <text evidence="15">Involved in base excision repair of DNA damaged by oxidation or by mutagenic agents. Acts as DNA glycosylase that recognizes and removes damaged bases. Has a preference for oxidized purines, such as 7,8-dihydro-8-oxoguanine (8-oxoG). Has AP (apurinic/apyrimidinic) lyase activity and introduces nicks in the DNA strand. Cleaves the DNA backbone by beta-delta elimination to generate a single-strand break at the site of the removed base with both 3'- and 5'-phosphates.</text>
</comment>
<dbReference type="Pfam" id="PF06831">
    <property type="entry name" value="H2TH"/>
    <property type="match status" value="1"/>
</dbReference>
<dbReference type="GO" id="GO:0003684">
    <property type="term" value="F:damaged DNA binding"/>
    <property type="evidence" value="ECO:0007669"/>
    <property type="project" value="InterPro"/>
</dbReference>
<evidence type="ECO:0000259" key="16">
    <source>
        <dbReference type="PROSITE" id="PS51066"/>
    </source>
</evidence>
<dbReference type="GO" id="GO:0140078">
    <property type="term" value="F:class I DNA-(apurinic or apyrimidinic site) endonuclease activity"/>
    <property type="evidence" value="ECO:0007669"/>
    <property type="project" value="UniProtKB-EC"/>
</dbReference>
<evidence type="ECO:0000256" key="8">
    <source>
        <dbReference type="ARBA" id="ARBA00022833"/>
    </source>
</evidence>
<evidence type="ECO:0000256" key="15">
    <source>
        <dbReference type="HAMAP-Rule" id="MF_00103"/>
    </source>
</evidence>
<dbReference type="SMART" id="SM01232">
    <property type="entry name" value="H2TH"/>
    <property type="match status" value="1"/>
</dbReference>
<evidence type="ECO:0000259" key="17">
    <source>
        <dbReference type="PROSITE" id="PS51068"/>
    </source>
</evidence>
<accession>B1I4C1</accession>
<feature type="domain" description="Formamidopyrimidine-DNA glycosylase catalytic" evidence="17">
    <location>
        <begin position="2"/>
        <end position="114"/>
    </location>
</feature>
<dbReference type="GO" id="GO:0003690">
    <property type="term" value="F:double-stranded DNA binding"/>
    <property type="evidence" value="ECO:0007669"/>
    <property type="project" value="UniProtKB-ARBA"/>
</dbReference>
<dbReference type="FunFam" id="1.10.8.50:FF:000003">
    <property type="entry name" value="Formamidopyrimidine-DNA glycosylase"/>
    <property type="match status" value="1"/>
</dbReference>
<evidence type="ECO:0000256" key="13">
    <source>
        <dbReference type="ARBA" id="ARBA00023295"/>
    </source>
</evidence>
<comment type="similarity">
    <text evidence="2 15">Belongs to the FPG family.</text>
</comment>
<keyword evidence="13 15" id="KW-0326">Glycosidase</keyword>
<dbReference type="RefSeq" id="WP_012302498.1">
    <property type="nucleotide sequence ID" value="NC_010424.1"/>
</dbReference>
<comment type="cofactor">
    <cofactor evidence="15">
        <name>Zn(2+)</name>
        <dbReference type="ChEBI" id="CHEBI:29105"/>
    </cofactor>
    <text evidence="15">Binds 1 zinc ion per subunit.</text>
</comment>
<dbReference type="HAMAP" id="MF_00103">
    <property type="entry name" value="Fapy_DNA_glycosyl"/>
    <property type="match status" value="1"/>
</dbReference>
<dbReference type="NCBIfam" id="NF002211">
    <property type="entry name" value="PRK01103.1"/>
    <property type="match status" value="1"/>
</dbReference>
<dbReference type="GO" id="GO:0034039">
    <property type="term" value="F:8-oxo-7,8-dihydroguanine DNA N-glycosylase activity"/>
    <property type="evidence" value="ECO:0007669"/>
    <property type="project" value="TreeGrafter"/>
</dbReference>
<evidence type="ECO:0000256" key="4">
    <source>
        <dbReference type="ARBA" id="ARBA00022723"/>
    </source>
</evidence>
<dbReference type="PANTHER" id="PTHR22993:SF9">
    <property type="entry name" value="FORMAMIDOPYRIMIDINE-DNA GLYCOSYLASE"/>
    <property type="match status" value="1"/>
</dbReference>
<keyword evidence="5 15" id="KW-0227">DNA damage</keyword>
<keyword evidence="12 15" id="KW-0511">Multifunctional enzyme</keyword>
<dbReference type="EMBL" id="CP000860">
    <property type="protein sequence ID" value="ACA59913.1"/>
    <property type="molecule type" value="Genomic_DNA"/>
</dbReference>
<gene>
    <name evidence="15" type="primary">mutM</name>
    <name evidence="15" type="synonym">fpg</name>
    <name evidence="18" type="ordered locus">Daud_1404</name>
</gene>
<dbReference type="Gene3D" id="1.10.8.50">
    <property type="match status" value="1"/>
</dbReference>
<dbReference type="AlphaFoldDB" id="B1I4C1"/>
<keyword evidence="9 15" id="KW-0238">DNA-binding</keyword>
<comment type="subunit">
    <text evidence="3 15">Monomer.</text>
</comment>
<dbReference type="CDD" id="cd08966">
    <property type="entry name" value="EcFpg-like_N"/>
    <property type="match status" value="1"/>
</dbReference>
<feature type="active site" description="Proton donor; for beta-elimination activity" evidence="15">
    <location>
        <position position="59"/>
    </location>
</feature>
<feature type="binding site" evidence="15">
    <location>
        <position position="111"/>
    </location>
    <ligand>
        <name>DNA</name>
        <dbReference type="ChEBI" id="CHEBI:16991"/>
    </ligand>
</feature>
<keyword evidence="10 15" id="KW-0234">DNA repair</keyword>
<comment type="catalytic activity">
    <reaction evidence="1 15">
        <text>Hydrolysis of DNA containing ring-opened 7-methylguanine residues, releasing 2,6-diamino-4-hydroxy-5-(N-methyl)formamidopyrimidine.</text>
        <dbReference type="EC" id="3.2.2.23"/>
    </reaction>
</comment>
<evidence type="ECO:0000256" key="10">
    <source>
        <dbReference type="ARBA" id="ARBA00023204"/>
    </source>
</evidence>
<dbReference type="GO" id="GO:0008270">
    <property type="term" value="F:zinc ion binding"/>
    <property type="evidence" value="ECO:0007669"/>
    <property type="project" value="UniProtKB-UniRule"/>
</dbReference>
<dbReference type="PROSITE" id="PS51068">
    <property type="entry name" value="FPG_CAT"/>
    <property type="match status" value="1"/>
</dbReference>